<protein>
    <recommendedName>
        <fullName evidence="3">Carboxylic ester hydrolase</fullName>
        <ecNumber evidence="3">3.1.1.-</ecNumber>
    </recommendedName>
</protein>
<name>A0A366M3J8_9ACTN</name>
<keyword evidence="6" id="KW-1185">Reference proteome</keyword>
<dbReference type="EMBL" id="QMEY01000002">
    <property type="protein sequence ID" value="RBQ20617.1"/>
    <property type="molecule type" value="Genomic_DNA"/>
</dbReference>
<evidence type="ECO:0000256" key="2">
    <source>
        <dbReference type="ARBA" id="ARBA00022801"/>
    </source>
</evidence>
<comment type="caution">
    <text evidence="5">The sequence shown here is derived from an EMBL/GenBank/DDBJ whole genome shotgun (WGS) entry which is preliminary data.</text>
</comment>
<organism evidence="5 6">
    <name type="scientific">Spongiactinospora rosea</name>
    <dbReference type="NCBI Taxonomy" id="2248750"/>
    <lineage>
        <taxon>Bacteria</taxon>
        <taxon>Bacillati</taxon>
        <taxon>Actinomycetota</taxon>
        <taxon>Actinomycetes</taxon>
        <taxon>Streptosporangiales</taxon>
        <taxon>Streptosporangiaceae</taxon>
        <taxon>Spongiactinospora</taxon>
    </lineage>
</organism>
<dbReference type="InterPro" id="IPR002018">
    <property type="entry name" value="CarbesteraseB"/>
</dbReference>
<reference evidence="5 6" key="1">
    <citation type="submission" date="2018-06" db="EMBL/GenBank/DDBJ databases">
        <title>Sphaerisporangium craniellae sp. nov., isolated from a marine sponge in the South China Sea.</title>
        <authorList>
            <person name="Li L."/>
        </authorList>
    </citation>
    <scope>NUCLEOTIDE SEQUENCE [LARGE SCALE GENOMIC DNA]</scope>
    <source>
        <strain evidence="5 6">LHW63015</strain>
    </source>
</reference>
<keyword evidence="2 3" id="KW-0378">Hydrolase</keyword>
<comment type="similarity">
    <text evidence="1 3">Belongs to the type-B carboxylesterase/lipase family.</text>
</comment>
<dbReference type="RefSeq" id="WP_113979576.1">
    <property type="nucleotide sequence ID" value="NZ_QMEY01000002.1"/>
</dbReference>
<dbReference type="Proteomes" id="UP000253303">
    <property type="component" value="Unassembled WGS sequence"/>
</dbReference>
<dbReference type="PROSITE" id="PS00122">
    <property type="entry name" value="CARBOXYLESTERASE_B_1"/>
    <property type="match status" value="1"/>
</dbReference>
<evidence type="ECO:0000313" key="6">
    <source>
        <dbReference type="Proteomes" id="UP000253303"/>
    </source>
</evidence>
<accession>A0A366M3J8</accession>
<dbReference type="InterPro" id="IPR019826">
    <property type="entry name" value="Carboxylesterase_B_AS"/>
</dbReference>
<dbReference type="Pfam" id="PF00135">
    <property type="entry name" value="COesterase"/>
    <property type="match status" value="1"/>
</dbReference>
<evidence type="ECO:0000256" key="1">
    <source>
        <dbReference type="ARBA" id="ARBA00005964"/>
    </source>
</evidence>
<sequence>MTLQEAGPIATPASGALRGSWERELAVFRGVPYAVPPVGERRWRPAKPLPAWSGVRDATSDGPVCPQPRSGPVVDLMGDQIRAASMSEDCLTLTIWSPGLDERRRPVLVWIHGGGFIGGAGSWDVYSGANLARHGDVVVVAINYRLGPFGYLYVDGDDPTGGNLWLSDQRRALEWVVANISAFGGDPTQIVVGGQSGGAWSTMALLGMPDPPPVRGAVLLSAPGSLRPRDRTESIAFTARYAEALGGGELRAVDAESLVAATARLRPKPGRFATVLPPYMPTAHDPLVTEDVPARFADRAGIDVLIGWTGDEMGFFLAQDPAAVGCTPQQVVARMRETFGTHASDAYGVYGDGGRTPYEVLRAYTSDELFRMPALSLARGLAERGRRVWTYELAVESPAFDGLAGAAHCVDIPFAFDLLDTWHASGSRLLAGMNTAANQVLADRLHAGLIAFIRDGDPATRATPWRPAAGGEIPTMRFGPHAAESPVAPQLVEIWREAAASAT</sequence>
<dbReference type="Gene3D" id="3.40.50.1820">
    <property type="entry name" value="alpha/beta hydrolase"/>
    <property type="match status" value="1"/>
</dbReference>
<feature type="domain" description="Carboxylesterase type B" evidence="4">
    <location>
        <begin position="15"/>
        <end position="480"/>
    </location>
</feature>
<dbReference type="AlphaFoldDB" id="A0A366M3J8"/>
<dbReference type="InterPro" id="IPR029058">
    <property type="entry name" value="AB_hydrolase_fold"/>
</dbReference>
<dbReference type="SUPFAM" id="SSF53474">
    <property type="entry name" value="alpha/beta-Hydrolases"/>
    <property type="match status" value="1"/>
</dbReference>
<proteinExistence type="inferred from homology"/>
<dbReference type="OrthoDB" id="4308422at2"/>
<dbReference type="PANTHER" id="PTHR43918">
    <property type="entry name" value="ACETYLCHOLINESTERASE"/>
    <property type="match status" value="1"/>
</dbReference>
<evidence type="ECO:0000313" key="5">
    <source>
        <dbReference type="EMBL" id="RBQ20617.1"/>
    </source>
</evidence>
<gene>
    <name evidence="5" type="ORF">DP939_05865</name>
</gene>
<dbReference type="InterPro" id="IPR050654">
    <property type="entry name" value="AChE-related_enzymes"/>
</dbReference>
<dbReference type="PANTHER" id="PTHR43918:SF4">
    <property type="entry name" value="CARBOXYLIC ESTER HYDROLASE"/>
    <property type="match status" value="1"/>
</dbReference>
<evidence type="ECO:0000259" key="4">
    <source>
        <dbReference type="Pfam" id="PF00135"/>
    </source>
</evidence>
<evidence type="ECO:0000256" key="3">
    <source>
        <dbReference type="RuleBase" id="RU361235"/>
    </source>
</evidence>
<dbReference type="GO" id="GO:0052689">
    <property type="term" value="F:carboxylic ester hydrolase activity"/>
    <property type="evidence" value="ECO:0007669"/>
    <property type="project" value="TreeGrafter"/>
</dbReference>
<dbReference type="EC" id="3.1.1.-" evidence="3"/>